<dbReference type="RefSeq" id="WP_111730826.1">
    <property type="nucleotide sequence ID" value="NZ_QHKO01000008.1"/>
</dbReference>
<dbReference type="Proteomes" id="UP000249169">
    <property type="component" value="Unassembled WGS sequence"/>
</dbReference>
<proteinExistence type="predicted"/>
<accession>A0A328C6W3</accession>
<dbReference type="InterPro" id="IPR018551">
    <property type="entry name" value="DUF2007"/>
</dbReference>
<evidence type="ECO:0000259" key="1">
    <source>
        <dbReference type="Pfam" id="PF09413"/>
    </source>
</evidence>
<name>A0A328C6W3_9DELT</name>
<dbReference type="EMBL" id="QHKO01000008">
    <property type="protein sequence ID" value="RAL20734.1"/>
    <property type="molecule type" value="Genomic_DNA"/>
</dbReference>
<reference evidence="2 3" key="1">
    <citation type="submission" date="2018-05" db="EMBL/GenBank/DDBJ databases">
        <title>Lujinxingia marina gen. nov. sp. nov., a new facultative anaerobic member of the class Deltaproteobacteria, and proposal of Lujinxingaceae fam. nov.</title>
        <authorList>
            <person name="Li C.-M."/>
        </authorList>
    </citation>
    <scope>NUCLEOTIDE SEQUENCE [LARGE SCALE GENOMIC DNA]</scope>
    <source>
        <strain evidence="2 3">B210</strain>
    </source>
</reference>
<dbReference type="OrthoDB" id="8480302at2"/>
<dbReference type="Pfam" id="PF09413">
    <property type="entry name" value="DUF2007"/>
    <property type="match status" value="1"/>
</dbReference>
<organism evidence="2 3">
    <name type="scientific">Lujinxingia litoralis</name>
    <dbReference type="NCBI Taxonomy" id="2211119"/>
    <lineage>
        <taxon>Bacteria</taxon>
        <taxon>Deltaproteobacteria</taxon>
        <taxon>Bradymonadales</taxon>
        <taxon>Lujinxingiaceae</taxon>
        <taxon>Lujinxingia</taxon>
    </lineage>
</organism>
<sequence>MRETTLVIRAYDSPVDAHIARTRLADAGIVCALEDEGIVATYAGISSAVGGVKVRVRAEDAEHARAILSQEPDGFLEDSIFVDEREARLFAEEEGDEDAGAHAPWRGESPGVISRLARWIRGR</sequence>
<dbReference type="SUPFAM" id="SSF54913">
    <property type="entry name" value="GlnB-like"/>
    <property type="match status" value="1"/>
</dbReference>
<gene>
    <name evidence="2" type="ORF">DL240_15565</name>
</gene>
<evidence type="ECO:0000313" key="3">
    <source>
        <dbReference type="Proteomes" id="UP000249169"/>
    </source>
</evidence>
<dbReference type="InterPro" id="IPR011322">
    <property type="entry name" value="N-reg_PII-like_a/b"/>
</dbReference>
<keyword evidence="3" id="KW-1185">Reference proteome</keyword>
<dbReference type="Gene3D" id="3.30.70.790">
    <property type="entry name" value="UreE, C-terminal domain"/>
    <property type="match status" value="1"/>
</dbReference>
<evidence type="ECO:0000313" key="2">
    <source>
        <dbReference type="EMBL" id="RAL20734.1"/>
    </source>
</evidence>
<protein>
    <recommendedName>
        <fullName evidence="1">DUF2007 domain-containing protein</fullName>
    </recommendedName>
</protein>
<dbReference type="AlphaFoldDB" id="A0A328C6W3"/>
<feature type="domain" description="DUF2007" evidence="1">
    <location>
        <begin position="12"/>
        <end position="69"/>
    </location>
</feature>
<comment type="caution">
    <text evidence="2">The sequence shown here is derived from an EMBL/GenBank/DDBJ whole genome shotgun (WGS) entry which is preliminary data.</text>
</comment>